<evidence type="ECO:0000259" key="12">
    <source>
        <dbReference type="PROSITE" id="PS51198"/>
    </source>
</evidence>
<dbReference type="GO" id="GO:0043138">
    <property type="term" value="F:3'-5' DNA helicase activity"/>
    <property type="evidence" value="ECO:0007669"/>
    <property type="project" value="UniProtKB-EC"/>
</dbReference>
<dbReference type="Gene3D" id="1.10.10.160">
    <property type="match status" value="1"/>
</dbReference>
<evidence type="ECO:0000256" key="1">
    <source>
        <dbReference type="ARBA" id="ARBA00009922"/>
    </source>
</evidence>
<dbReference type="InterPro" id="IPR014016">
    <property type="entry name" value="UvrD-like_ATP-bd"/>
</dbReference>
<evidence type="ECO:0000256" key="9">
    <source>
        <dbReference type="ARBA" id="ARBA00048988"/>
    </source>
</evidence>
<dbReference type="GO" id="GO:0003677">
    <property type="term" value="F:DNA binding"/>
    <property type="evidence" value="ECO:0007669"/>
    <property type="project" value="InterPro"/>
</dbReference>
<name>A0A261S834_9BORD</name>
<evidence type="ECO:0000256" key="7">
    <source>
        <dbReference type="ARBA" id="ARBA00034617"/>
    </source>
</evidence>
<feature type="binding site" evidence="10">
    <location>
        <begin position="82"/>
        <end position="89"/>
    </location>
    <ligand>
        <name>ATP</name>
        <dbReference type="ChEBI" id="CHEBI:30616"/>
    </ligand>
</feature>
<dbReference type="PROSITE" id="PS51217">
    <property type="entry name" value="UVRD_HELICASE_CTER"/>
    <property type="match status" value="1"/>
</dbReference>
<dbReference type="InterPro" id="IPR027417">
    <property type="entry name" value="P-loop_NTPase"/>
</dbReference>
<evidence type="ECO:0000256" key="8">
    <source>
        <dbReference type="ARBA" id="ARBA00034808"/>
    </source>
</evidence>
<feature type="domain" description="UvrD-like helicase C-terminal" evidence="13">
    <location>
        <begin position="355"/>
        <end position="618"/>
    </location>
</feature>
<keyword evidence="2 10" id="KW-0547">Nucleotide-binding</keyword>
<evidence type="ECO:0000256" key="11">
    <source>
        <dbReference type="SAM" id="MobiDB-lite"/>
    </source>
</evidence>
<dbReference type="PANTHER" id="PTHR11070">
    <property type="entry name" value="UVRD / RECB / PCRA DNA HELICASE FAMILY MEMBER"/>
    <property type="match status" value="1"/>
</dbReference>
<evidence type="ECO:0000256" key="5">
    <source>
        <dbReference type="ARBA" id="ARBA00022840"/>
    </source>
</evidence>
<evidence type="ECO:0000259" key="13">
    <source>
        <dbReference type="PROSITE" id="PS51217"/>
    </source>
</evidence>
<feature type="compositionally biased region" description="Low complexity" evidence="11">
    <location>
        <begin position="33"/>
        <end position="51"/>
    </location>
</feature>
<dbReference type="GO" id="GO:0005829">
    <property type="term" value="C:cytosol"/>
    <property type="evidence" value="ECO:0007669"/>
    <property type="project" value="TreeGrafter"/>
</dbReference>
<dbReference type="InterPro" id="IPR000212">
    <property type="entry name" value="DNA_helicase_UvrD/REP"/>
</dbReference>
<protein>
    <recommendedName>
        <fullName evidence="8">DNA 3'-5' helicase</fullName>
        <ecNumber evidence="8">5.6.2.4</ecNumber>
    </recommendedName>
</protein>
<evidence type="ECO:0000313" key="14">
    <source>
        <dbReference type="EMBL" id="OZI32940.1"/>
    </source>
</evidence>
<dbReference type="SUPFAM" id="SSF52540">
    <property type="entry name" value="P-loop containing nucleoside triphosphate hydrolases"/>
    <property type="match status" value="1"/>
</dbReference>
<dbReference type="InterPro" id="IPR013986">
    <property type="entry name" value="DExx_box_DNA_helicase_dom_sf"/>
</dbReference>
<comment type="catalytic activity">
    <reaction evidence="9">
        <text>ATP + H2O = ADP + phosphate + H(+)</text>
        <dbReference type="Rhea" id="RHEA:13065"/>
        <dbReference type="ChEBI" id="CHEBI:15377"/>
        <dbReference type="ChEBI" id="CHEBI:15378"/>
        <dbReference type="ChEBI" id="CHEBI:30616"/>
        <dbReference type="ChEBI" id="CHEBI:43474"/>
        <dbReference type="ChEBI" id="CHEBI:456216"/>
        <dbReference type="EC" id="5.6.2.4"/>
    </reaction>
</comment>
<evidence type="ECO:0000256" key="2">
    <source>
        <dbReference type="ARBA" id="ARBA00022741"/>
    </source>
</evidence>
<keyword evidence="6" id="KW-0413">Isomerase</keyword>
<dbReference type="AlphaFoldDB" id="A0A261S834"/>
<evidence type="ECO:0000256" key="10">
    <source>
        <dbReference type="PROSITE-ProRule" id="PRU00560"/>
    </source>
</evidence>
<keyword evidence="4 10" id="KW-0347">Helicase</keyword>
<dbReference type="RefSeq" id="WP_094827935.1">
    <property type="nucleotide sequence ID" value="NZ_NEVL01000004.1"/>
</dbReference>
<dbReference type="Gene3D" id="3.40.50.300">
    <property type="entry name" value="P-loop containing nucleotide triphosphate hydrolases"/>
    <property type="match status" value="2"/>
</dbReference>
<dbReference type="GO" id="GO:0000725">
    <property type="term" value="P:recombinational repair"/>
    <property type="evidence" value="ECO:0007669"/>
    <property type="project" value="TreeGrafter"/>
</dbReference>
<keyword evidence="3 10" id="KW-0378">Hydrolase</keyword>
<dbReference type="GO" id="GO:0016887">
    <property type="term" value="F:ATP hydrolysis activity"/>
    <property type="evidence" value="ECO:0007669"/>
    <property type="project" value="RHEA"/>
</dbReference>
<comment type="caution">
    <text evidence="14">The sequence shown here is derived from an EMBL/GenBank/DDBJ whole genome shotgun (WGS) entry which is preliminary data.</text>
</comment>
<dbReference type="OrthoDB" id="5905204at2"/>
<comment type="catalytic activity">
    <reaction evidence="7">
        <text>Couples ATP hydrolysis with the unwinding of duplex DNA by translocating in the 3'-5' direction.</text>
        <dbReference type="EC" id="5.6.2.4"/>
    </reaction>
</comment>
<sequence length="737" mass="80710">MSHPDQPAPPDLTPPAPHAADTGAAAHRERAAPDATAGGADRAPADAAATDPLGDLNAEQRAAAEFGVAPGAAPGQALLVIAGAGSGKTNTLAHRVAHLIRNGADPQRLLLLTFSRRAAQEMERRVGGVLRKLMRLGASQHAPSLPWAGTFHSVGARLLRDCAHRIGLAEAFTVHDRADAEDLMGMVRHELGLSATQNRFPLKGTCLSIYSRVINSQLPLGEVLAQAFPWCAQWEAELKRLFQAYMLAKQDQQILDYDDLLLYWAEMMQEPALAADIGGRFDHVLVDEYQDTNRLQSSILLAMKPDGRGLTVVGDDAQSIYGFRAATVRNILDFPQQVGAGAHVITLERNYRSTQPILDASNAVIALAPERYAKELWTDRASSQRPELVSVSDEAGQARWVADQVLARREEGQTLKSQAVLFRTASHSAALELELTRRNIPFVKFGGLRFLEAAHIKDLLSLLRWAENPRSRMAGFRVTQLVPGVGPATAGKLMDALAESADPLATLSAFKVPAAASEDWQALVQAYARLRSPQLGWPADVEVALGWYGELLERLFDDARVRRADLEQLQRLAGGYPTRERFLTELTLDPPSATSDESGTPLLDEDYMILSTIHSAKGQEWKAVYLLNAVDGCIPSDMSTDTAEEIEEERRLLYVAMTRARERLQIVVPQRFYVHNQTGMGDKHVYGARTRFITDAMLPMFEHLPKPPDLPFDRGRGLGAAGAPAIDVGQRLRKLFS</sequence>
<gene>
    <name evidence="14" type="ORF">CEG14_18870</name>
</gene>
<feature type="region of interest" description="Disordered" evidence="11">
    <location>
        <begin position="1"/>
        <end position="51"/>
    </location>
</feature>
<dbReference type="Gene3D" id="1.10.486.10">
    <property type="entry name" value="PCRA, domain 4"/>
    <property type="match status" value="1"/>
</dbReference>
<dbReference type="Proteomes" id="UP000217005">
    <property type="component" value="Unassembled WGS sequence"/>
</dbReference>
<dbReference type="InterPro" id="IPR014017">
    <property type="entry name" value="DNA_helicase_UvrD-like_C"/>
</dbReference>
<dbReference type="GO" id="GO:0005524">
    <property type="term" value="F:ATP binding"/>
    <property type="evidence" value="ECO:0007669"/>
    <property type="project" value="UniProtKB-UniRule"/>
</dbReference>
<dbReference type="CDD" id="cd17932">
    <property type="entry name" value="DEXQc_UvrD"/>
    <property type="match status" value="1"/>
</dbReference>
<feature type="domain" description="UvrD-like helicase ATP-binding" evidence="12">
    <location>
        <begin position="61"/>
        <end position="354"/>
    </location>
</feature>
<dbReference type="PANTHER" id="PTHR11070:SF3">
    <property type="entry name" value="DNA 3'-5' HELICASE"/>
    <property type="match status" value="1"/>
</dbReference>
<feature type="compositionally biased region" description="Pro residues" evidence="11">
    <location>
        <begin position="1"/>
        <end position="17"/>
    </location>
</feature>
<dbReference type="EMBL" id="NEVL01000004">
    <property type="protein sequence ID" value="OZI32940.1"/>
    <property type="molecule type" value="Genomic_DNA"/>
</dbReference>
<dbReference type="Pfam" id="PF13361">
    <property type="entry name" value="UvrD_C"/>
    <property type="match status" value="2"/>
</dbReference>
<dbReference type="PROSITE" id="PS51198">
    <property type="entry name" value="UVRD_HELICASE_ATP_BIND"/>
    <property type="match status" value="1"/>
</dbReference>
<comment type="similarity">
    <text evidence="1">Belongs to the helicase family. UvrD subfamily.</text>
</comment>
<evidence type="ECO:0000256" key="6">
    <source>
        <dbReference type="ARBA" id="ARBA00023235"/>
    </source>
</evidence>
<evidence type="ECO:0000256" key="4">
    <source>
        <dbReference type="ARBA" id="ARBA00022806"/>
    </source>
</evidence>
<evidence type="ECO:0000313" key="15">
    <source>
        <dbReference type="Proteomes" id="UP000217005"/>
    </source>
</evidence>
<dbReference type="EC" id="5.6.2.4" evidence="8"/>
<proteinExistence type="inferred from homology"/>
<reference evidence="14 15" key="1">
    <citation type="submission" date="2017-05" db="EMBL/GenBank/DDBJ databases">
        <title>Complete and WGS of Bordetella genogroups.</title>
        <authorList>
            <person name="Spilker T."/>
            <person name="LiPuma J."/>
        </authorList>
    </citation>
    <scope>NUCLEOTIDE SEQUENCE [LARGE SCALE GENOMIC DNA]</scope>
    <source>
        <strain evidence="14 15">AU17610</strain>
    </source>
</reference>
<organism evidence="14 15">
    <name type="scientific">Bordetella genomosp. 1</name>
    <dbReference type="NCBI Taxonomy" id="1395607"/>
    <lineage>
        <taxon>Bacteria</taxon>
        <taxon>Pseudomonadati</taxon>
        <taxon>Pseudomonadota</taxon>
        <taxon>Betaproteobacteria</taxon>
        <taxon>Burkholderiales</taxon>
        <taxon>Alcaligenaceae</taxon>
        <taxon>Bordetella</taxon>
    </lineage>
</organism>
<accession>A0A261S834</accession>
<keyword evidence="5 10" id="KW-0067">ATP-binding</keyword>
<dbReference type="Pfam" id="PF00580">
    <property type="entry name" value="UvrD-helicase"/>
    <property type="match status" value="1"/>
</dbReference>
<evidence type="ECO:0000256" key="3">
    <source>
        <dbReference type="ARBA" id="ARBA00022801"/>
    </source>
</evidence>